<dbReference type="EMBL" id="LT630003">
    <property type="protein sequence ID" value="SET95592.1"/>
    <property type="molecule type" value="Genomic_DNA"/>
</dbReference>
<evidence type="ECO:0000256" key="4">
    <source>
        <dbReference type="ARBA" id="ARBA00022692"/>
    </source>
</evidence>
<organism evidence="9 10">
    <name type="scientific">Lacrimispora sphenoides JCM 1415</name>
    <dbReference type="NCBI Taxonomy" id="1297793"/>
    <lineage>
        <taxon>Bacteria</taxon>
        <taxon>Bacillati</taxon>
        <taxon>Bacillota</taxon>
        <taxon>Clostridia</taxon>
        <taxon>Lachnospirales</taxon>
        <taxon>Lachnospiraceae</taxon>
        <taxon>Lacrimispora</taxon>
    </lineage>
</organism>
<dbReference type="Proteomes" id="UP000198970">
    <property type="component" value="Chromosome I"/>
</dbReference>
<feature type="transmembrane region" description="Helical" evidence="7">
    <location>
        <begin position="91"/>
        <end position="112"/>
    </location>
</feature>
<comment type="similarity">
    <text evidence="7">Belongs to the binding-protein-dependent transport system permease family.</text>
</comment>
<evidence type="ECO:0000256" key="6">
    <source>
        <dbReference type="ARBA" id="ARBA00023136"/>
    </source>
</evidence>
<dbReference type="InterPro" id="IPR000515">
    <property type="entry name" value="MetI-like"/>
</dbReference>
<sequence length="311" mass="35349">MGELAKVREMIKKKSSGKMSQTMKKKCEPYLYLLPTIVLMLLLLIIPICMVVRYSFFDNVIIIKDPVFVGLKNYVMILSDKTFFVAVKNTLFFVGASVVMHMLLGMLFAILLNTSYIGINMKAFFRVIYVLPWMFTASVIAILWKMMMNPNGIINYLLQIANLTSSQIEWLGSRNFALFSVTLINIWAGYPFYMVSILAGLQGIPTDLYEASAIDGANAVQQYFRITIPQLKPIIISLLMLDFVWTIQQFALIWMTTGGGPINATEMISTFIYKRGFSKYQYSQASASAVILLVVCSVIAVFYVRHQRERD</sequence>
<keyword evidence="6 7" id="KW-0472">Membrane</keyword>
<dbReference type="InterPro" id="IPR035906">
    <property type="entry name" value="MetI-like_sf"/>
</dbReference>
<keyword evidence="5 7" id="KW-1133">Transmembrane helix</keyword>
<name>A0ABY1CDC6_9FIRM</name>
<dbReference type="SUPFAM" id="SSF161098">
    <property type="entry name" value="MetI-like"/>
    <property type="match status" value="1"/>
</dbReference>
<feature type="domain" description="ABC transmembrane type-1" evidence="8">
    <location>
        <begin position="87"/>
        <end position="303"/>
    </location>
</feature>
<evidence type="ECO:0000256" key="1">
    <source>
        <dbReference type="ARBA" id="ARBA00004651"/>
    </source>
</evidence>
<keyword evidence="3" id="KW-1003">Cell membrane</keyword>
<keyword evidence="10" id="KW-1185">Reference proteome</keyword>
<dbReference type="PANTHER" id="PTHR30193:SF37">
    <property type="entry name" value="INNER MEMBRANE ABC TRANSPORTER PERMEASE PROTEIN YCJO"/>
    <property type="match status" value="1"/>
</dbReference>
<evidence type="ECO:0000256" key="5">
    <source>
        <dbReference type="ARBA" id="ARBA00022989"/>
    </source>
</evidence>
<evidence type="ECO:0000256" key="7">
    <source>
        <dbReference type="RuleBase" id="RU363032"/>
    </source>
</evidence>
<feature type="transmembrane region" description="Helical" evidence="7">
    <location>
        <begin position="176"/>
        <end position="201"/>
    </location>
</feature>
<dbReference type="PROSITE" id="PS50928">
    <property type="entry name" value="ABC_TM1"/>
    <property type="match status" value="1"/>
</dbReference>
<proteinExistence type="inferred from homology"/>
<feature type="transmembrane region" description="Helical" evidence="7">
    <location>
        <begin position="285"/>
        <end position="304"/>
    </location>
</feature>
<dbReference type="Pfam" id="PF00528">
    <property type="entry name" value="BPD_transp_1"/>
    <property type="match status" value="1"/>
</dbReference>
<evidence type="ECO:0000256" key="3">
    <source>
        <dbReference type="ARBA" id="ARBA00022475"/>
    </source>
</evidence>
<evidence type="ECO:0000313" key="9">
    <source>
        <dbReference type="EMBL" id="SET95592.1"/>
    </source>
</evidence>
<dbReference type="PANTHER" id="PTHR30193">
    <property type="entry name" value="ABC TRANSPORTER PERMEASE PROTEIN"/>
    <property type="match status" value="1"/>
</dbReference>
<accession>A0ABY1CDC6</accession>
<dbReference type="InterPro" id="IPR051393">
    <property type="entry name" value="ABC_transporter_permease"/>
</dbReference>
<gene>
    <name evidence="9" type="ORF">SAMN02745906_3390</name>
</gene>
<feature type="transmembrane region" description="Helical" evidence="7">
    <location>
        <begin position="124"/>
        <end position="144"/>
    </location>
</feature>
<keyword evidence="9" id="KW-0762">Sugar transport</keyword>
<feature type="transmembrane region" description="Helical" evidence="7">
    <location>
        <begin position="30"/>
        <end position="56"/>
    </location>
</feature>
<dbReference type="Gene3D" id="1.10.3720.10">
    <property type="entry name" value="MetI-like"/>
    <property type="match status" value="1"/>
</dbReference>
<comment type="subcellular location">
    <subcellularLocation>
        <location evidence="1 7">Cell membrane</location>
        <topology evidence="1 7">Multi-pass membrane protein</topology>
    </subcellularLocation>
</comment>
<keyword evidence="4 7" id="KW-0812">Transmembrane</keyword>
<keyword evidence="2 7" id="KW-0813">Transport</keyword>
<dbReference type="CDD" id="cd06261">
    <property type="entry name" value="TM_PBP2"/>
    <property type="match status" value="1"/>
</dbReference>
<reference evidence="9 10" key="1">
    <citation type="submission" date="2016-10" db="EMBL/GenBank/DDBJ databases">
        <authorList>
            <person name="Varghese N."/>
            <person name="Submissions S."/>
        </authorList>
    </citation>
    <scope>NUCLEOTIDE SEQUENCE [LARGE SCALE GENOMIC DNA]</scope>
    <source>
        <strain evidence="9 10">ATCC 19403</strain>
    </source>
</reference>
<evidence type="ECO:0000256" key="2">
    <source>
        <dbReference type="ARBA" id="ARBA00022448"/>
    </source>
</evidence>
<protein>
    <submittedName>
        <fullName evidence="9">Multiple sugar transport system permease protein</fullName>
    </submittedName>
</protein>
<evidence type="ECO:0000259" key="8">
    <source>
        <dbReference type="PROSITE" id="PS50928"/>
    </source>
</evidence>
<evidence type="ECO:0000313" key="10">
    <source>
        <dbReference type="Proteomes" id="UP000198970"/>
    </source>
</evidence>